<organism evidence="1 2">
    <name type="scientific">Pandoraea sputorum</name>
    <dbReference type="NCBI Taxonomy" id="93222"/>
    <lineage>
        <taxon>Bacteria</taxon>
        <taxon>Pseudomonadati</taxon>
        <taxon>Pseudomonadota</taxon>
        <taxon>Betaproteobacteria</taxon>
        <taxon>Burkholderiales</taxon>
        <taxon>Burkholderiaceae</taxon>
        <taxon>Pandoraea</taxon>
    </lineage>
</organism>
<dbReference type="Proteomes" id="UP000335538">
    <property type="component" value="Unassembled WGS sequence"/>
</dbReference>
<evidence type="ECO:0000313" key="1">
    <source>
        <dbReference type="EMBL" id="VVE84633.1"/>
    </source>
</evidence>
<accession>A0A5E5BJB9</accession>
<sequence length="117" mass="12676">MAGIAPLKSYATNTVISQVLRKEVNLDQAKDIDLICKNVAERYLRPGGNAKRKIVLTLNGQGIAMPPEVAAGEADPHVLRMRGRDLLQHLVNKIGEAFVLGGVPPDVAYHQAEVIAR</sequence>
<dbReference type="EMBL" id="CABPSR010000019">
    <property type="protein sequence ID" value="VVE84633.1"/>
    <property type="molecule type" value="Genomic_DNA"/>
</dbReference>
<dbReference type="RefSeq" id="WP_150811051.1">
    <property type="nucleotide sequence ID" value="NZ_CABPSR010000019.1"/>
</dbReference>
<name>A0A5E5BJB9_9BURK</name>
<proteinExistence type="predicted"/>
<evidence type="ECO:0000313" key="2">
    <source>
        <dbReference type="Proteomes" id="UP000335538"/>
    </source>
</evidence>
<reference evidence="1 2" key="1">
    <citation type="submission" date="2019-08" db="EMBL/GenBank/DDBJ databases">
        <authorList>
            <person name="Peeters C."/>
        </authorList>
    </citation>
    <scope>NUCLEOTIDE SEQUENCE [LARGE SCALE GENOMIC DNA]</scope>
    <source>
        <strain evidence="1 2">LMG 31121</strain>
    </source>
</reference>
<dbReference type="AlphaFoldDB" id="A0A5E5BJB9"/>
<protein>
    <submittedName>
        <fullName evidence="1">Uncharacterized protein</fullName>
    </submittedName>
</protein>
<gene>
    <name evidence="1" type="ORF">PSP31121_04849</name>
</gene>